<organism evidence="1 2">
    <name type="scientific">Austropuccinia psidii MF-1</name>
    <dbReference type="NCBI Taxonomy" id="1389203"/>
    <lineage>
        <taxon>Eukaryota</taxon>
        <taxon>Fungi</taxon>
        <taxon>Dikarya</taxon>
        <taxon>Basidiomycota</taxon>
        <taxon>Pucciniomycotina</taxon>
        <taxon>Pucciniomycetes</taxon>
        <taxon>Pucciniales</taxon>
        <taxon>Sphaerophragmiaceae</taxon>
        <taxon>Austropuccinia</taxon>
    </lineage>
</organism>
<proteinExistence type="predicted"/>
<evidence type="ECO:0000313" key="2">
    <source>
        <dbReference type="Proteomes" id="UP000765509"/>
    </source>
</evidence>
<dbReference type="AlphaFoldDB" id="A0A9Q3CWS5"/>
<sequence>MNPVLKDPGVVHIWYNIPLCTIYAQQSNDDIFRTKLHDSKSSNPSITNFKGGSFSYFSLAIPWRLPGDHTRIPTTWPSRGWVVIFSSGLF</sequence>
<name>A0A9Q3CWS5_9BASI</name>
<gene>
    <name evidence="1" type="ORF">O181_032049</name>
</gene>
<protein>
    <submittedName>
        <fullName evidence="1">Uncharacterized protein</fullName>
    </submittedName>
</protein>
<dbReference type="Proteomes" id="UP000765509">
    <property type="component" value="Unassembled WGS sequence"/>
</dbReference>
<dbReference type="EMBL" id="AVOT02011535">
    <property type="protein sequence ID" value="MBW0492334.1"/>
    <property type="molecule type" value="Genomic_DNA"/>
</dbReference>
<accession>A0A9Q3CWS5</accession>
<evidence type="ECO:0000313" key="1">
    <source>
        <dbReference type="EMBL" id="MBW0492334.1"/>
    </source>
</evidence>
<comment type="caution">
    <text evidence="1">The sequence shown here is derived from an EMBL/GenBank/DDBJ whole genome shotgun (WGS) entry which is preliminary data.</text>
</comment>
<keyword evidence="2" id="KW-1185">Reference proteome</keyword>
<reference evidence="1" key="1">
    <citation type="submission" date="2021-03" db="EMBL/GenBank/DDBJ databases">
        <title>Draft genome sequence of rust myrtle Austropuccinia psidii MF-1, a brazilian biotype.</title>
        <authorList>
            <person name="Quecine M.C."/>
            <person name="Pachon D.M.R."/>
            <person name="Bonatelli M.L."/>
            <person name="Correr F.H."/>
            <person name="Franceschini L.M."/>
            <person name="Leite T.F."/>
            <person name="Margarido G.R.A."/>
            <person name="Almeida C.A."/>
            <person name="Ferrarezi J.A."/>
            <person name="Labate C.A."/>
        </authorList>
    </citation>
    <scope>NUCLEOTIDE SEQUENCE</scope>
    <source>
        <strain evidence="1">MF-1</strain>
    </source>
</reference>